<dbReference type="Gene3D" id="1.25.40.390">
    <property type="match status" value="1"/>
</dbReference>
<evidence type="ECO:0000313" key="8">
    <source>
        <dbReference type="EMBL" id="GAO44204.1"/>
    </source>
</evidence>
<keyword evidence="5" id="KW-0998">Cell outer membrane</keyword>
<comment type="caution">
    <text evidence="8">The sequence shown here is derived from an EMBL/GenBank/DDBJ whole genome shotgun (WGS) entry which is preliminary data.</text>
</comment>
<dbReference type="InterPro" id="IPR012944">
    <property type="entry name" value="SusD_RagB_dom"/>
</dbReference>
<feature type="domain" description="SusD-like N-terminal" evidence="7">
    <location>
        <begin position="30"/>
        <end position="239"/>
    </location>
</feature>
<dbReference type="InterPro" id="IPR033985">
    <property type="entry name" value="SusD-like_N"/>
</dbReference>
<dbReference type="Proteomes" id="UP000033121">
    <property type="component" value="Unassembled WGS sequence"/>
</dbReference>
<dbReference type="OrthoDB" id="5694214at2"/>
<evidence type="ECO:0000256" key="4">
    <source>
        <dbReference type="ARBA" id="ARBA00023136"/>
    </source>
</evidence>
<dbReference type="GO" id="GO:0009279">
    <property type="term" value="C:cell outer membrane"/>
    <property type="evidence" value="ECO:0007669"/>
    <property type="project" value="UniProtKB-SubCell"/>
</dbReference>
<comment type="similarity">
    <text evidence="2">Belongs to the SusD family.</text>
</comment>
<evidence type="ECO:0000256" key="5">
    <source>
        <dbReference type="ARBA" id="ARBA00023237"/>
    </source>
</evidence>
<dbReference type="Pfam" id="PF07980">
    <property type="entry name" value="SusD_RagB"/>
    <property type="match status" value="1"/>
</dbReference>
<evidence type="ECO:0000259" key="7">
    <source>
        <dbReference type="Pfam" id="PF14322"/>
    </source>
</evidence>
<keyword evidence="9" id="KW-1185">Reference proteome</keyword>
<comment type="subcellular location">
    <subcellularLocation>
        <location evidence="1">Cell outer membrane</location>
    </subcellularLocation>
</comment>
<organism evidence="8 9">
    <name type="scientific">Flavihumibacter petaseus NBRC 106054</name>
    <dbReference type="NCBI Taxonomy" id="1220578"/>
    <lineage>
        <taxon>Bacteria</taxon>
        <taxon>Pseudomonadati</taxon>
        <taxon>Bacteroidota</taxon>
        <taxon>Chitinophagia</taxon>
        <taxon>Chitinophagales</taxon>
        <taxon>Chitinophagaceae</taxon>
        <taxon>Flavihumibacter</taxon>
    </lineage>
</organism>
<dbReference type="AlphaFoldDB" id="A0A0E9N2Z7"/>
<dbReference type="Pfam" id="PF14322">
    <property type="entry name" value="SusD-like_3"/>
    <property type="match status" value="1"/>
</dbReference>
<evidence type="ECO:0000313" key="9">
    <source>
        <dbReference type="Proteomes" id="UP000033121"/>
    </source>
</evidence>
<evidence type="ECO:0000259" key="6">
    <source>
        <dbReference type="Pfam" id="PF07980"/>
    </source>
</evidence>
<dbReference type="EMBL" id="BBWV01000003">
    <property type="protein sequence ID" value="GAO44204.1"/>
    <property type="molecule type" value="Genomic_DNA"/>
</dbReference>
<reference evidence="8 9" key="1">
    <citation type="submission" date="2015-04" db="EMBL/GenBank/DDBJ databases">
        <title>Whole genome shotgun sequence of Flavihumibacter petaseus NBRC 106054.</title>
        <authorList>
            <person name="Miyazawa S."/>
            <person name="Hosoyama A."/>
            <person name="Hashimoto M."/>
            <person name="Noguchi M."/>
            <person name="Tsuchikane K."/>
            <person name="Ohji S."/>
            <person name="Yamazoe A."/>
            <person name="Ichikawa N."/>
            <person name="Kimura A."/>
            <person name="Fujita N."/>
        </authorList>
    </citation>
    <scope>NUCLEOTIDE SEQUENCE [LARGE SCALE GENOMIC DNA]</scope>
    <source>
        <strain evidence="8 9">NBRC 106054</strain>
    </source>
</reference>
<keyword evidence="4" id="KW-0472">Membrane</keyword>
<evidence type="ECO:0000256" key="2">
    <source>
        <dbReference type="ARBA" id="ARBA00006275"/>
    </source>
</evidence>
<proteinExistence type="inferred from homology"/>
<sequence>MIQSIAMNKNIIYGAALSILVAAGTGCSKDFLEQENQNELSGASFWKTKEQALQAITATYAALQAADGSKWTWFEETYVASEYKTDEMINNKAEGYGKRLQTFTYSTDESSFTNLWHMCFAGINRANQCIENIPNVSSNAQTGLSDEEKASLIAEAKFLRAHFYLLLQSYFTNIPLITATVKNNAEYYPAPATEADIWAQIEADLKDGVAHLPEEYLSPEELGRVTRYTAQAYLGKTYLFQEKFTEASAAFQEVISSGKYHLLPKYEDNFNGLSENGPESLFEIQFSADRTNDNDERTPMAWEVSSYALNGWELFYPSDWLATELKTDKRTDGGYSDRVYGTMFFDDPLSVAPVVDQPDVYRTYAEVKDDLNHPVFFKKYTTPTDLADNHNYTGININLMRYADVLLMQAESLNESGLTEDALALVNEVRERSKAAPLGQMSKDALRLQIRHHERPCELAMEYSIRWSDLYRWSRGKVAPEKIKAVMTGHQQEFANNFIDGKHDIYPVPLSEISKNPNSRQAQNW</sequence>
<dbReference type="STRING" id="1220578.FPE01S_03_02420"/>
<protein>
    <recommendedName>
        <fullName evidence="10">RagB/SusD family nutrient uptake outer membrane protein</fullName>
    </recommendedName>
</protein>
<gene>
    <name evidence="8" type="ORF">FPE01S_03_02420</name>
</gene>
<dbReference type="InterPro" id="IPR011990">
    <property type="entry name" value="TPR-like_helical_dom_sf"/>
</dbReference>
<feature type="domain" description="RagB/SusD" evidence="6">
    <location>
        <begin position="278"/>
        <end position="525"/>
    </location>
</feature>
<dbReference type="SUPFAM" id="SSF48452">
    <property type="entry name" value="TPR-like"/>
    <property type="match status" value="1"/>
</dbReference>
<accession>A0A0E9N2Z7</accession>
<evidence type="ECO:0000256" key="1">
    <source>
        <dbReference type="ARBA" id="ARBA00004442"/>
    </source>
</evidence>
<name>A0A0E9N2Z7_9BACT</name>
<evidence type="ECO:0000256" key="3">
    <source>
        <dbReference type="ARBA" id="ARBA00022729"/>
    </source>
</evidence>
<keyword evidence="3" id="KW-0732">Signal</keyword>
<evidence type="ECO:0008006" key="10">
    <source>
        <dbReference type="Google" id="ProtNLM"/>
    </source>
</evidence>